<keyword evidence="1" id="KW-0175">Coiled coil</keyword>
<feature type="coiled-coil region" evidence="1">
    <location>
        <begin position="364"/>
        <end position="412"/>
    </location>
</feature>
<sequence length="440" mass="46774">MNINNNPSTIAGFDPGSLQTTLSEVKKTATESITKALTLLTTVDATGVLPPKDGVLQLAPPKMNLSAADLTLRIGLLQDALNELMQSVSKNEIQGRLNDLNRDNREQLDKMKDQMEHLEKEAAKKREADKKVNIFQAIANFFKAIFDVISAVFTAIAAIGYALTGNVVAAAGLFAATAALLASSVINMVMAVDSVMKAAGGGGFLSEKAIAGMNKATEILGYVAMGAAMVGGLGAVVEAVQTGSKLATTQLANLGMKESAKEVLMNATKEAFTELASKVPTKAMQEAAEETAKKLMYEAVKNCLKTSTTAEMKEIAKKVIQEAVKESIKSSMQLMMQMLGRQAVTSGIIQGSAQITQGVAGVLVADIREDAAAERRKADEAEAQAKAIQAMIEMLRKTIEQLQDDLQKMLESAMETISAIFNAADETASSMKDLMHFQSA</sequence>
<dbReference type="InterPro" id="IPR006972">
    <property type="entry name" value="BipB-like_C"/>
</dbReference>
<keyword evidence="2" id="KW-0812">Transmembrane</keyword>
<feature type="transmembrane region" description="Helical" evidence="2">
    <location>
        <begin position="219"/>
        <end position="237"/>
    </location>
</feature>
<reference evidence="4 5" key="1">
    <citation type="submission" date="2020-08" db="EMBL/GenBank/DDBJ databases">
        <title>Genomic Encyclopedia of Type Strains, Phase IV (KMG-IV): sequencing the most valuable type-strain genomes for metagenomic binning, comparative biology and taxonomic classification.</title>
        <authorList>
            <person name="Goeker M."/>
        </authorList>
    </citation>
    <scope>NUCLEOTIDE SEQUENCE [LARGE SCALE GENOMIC DNA]</scope>
    <source>
        <strain evidence="4 5">DSM 12252</strain>
    </source>
</reference>
<evidence type="ECO:0000256" key="2">
    <source>
        <dbReference type="SAM" id="Phobius"/>
    </source>
</evidence>
<name>A0A7W7Y898_9BACT</name>
<protein>
    <submittedName>
        <fullName evidence="4">Histone H3/H4</fullName>
    </submittedName>
</protein>
<dbReference type="AlphaFoldDB" id="A0A7W7Y898"/>
<proteinExistence type="predicted"/>
<evidence type="ECO:0000313" key="4">
    <source>
        <dbReference type="EMBL" id="MBB5031242.1"/>
    </source>
</evidence>
<dbReference type="RefSeq" id="WP_184338174.1">
    <property type="nucleotide sequence ID" value="NZ_JACHIG010000001.1"/>
</dbReference>
<dbReference type="EMBL" id="JACHIG010000001">
    <property type="protein sequence ID" value="MBB5031242.1"/>
    <property type="molecule type" value="Genomic_DNA"/>
</dbReference>
<feature type="domain" description="Translocator protein BipB-like C-terminal" evidence="3">
    <location>
        <begin position="80"/>
        <end position="429"/>
    </location>
</feature>
<keyword evidence="5" id="KW-1185">Reference proteome</keyword>
<feature type="transmembrane region" description="Helical" evidence="2">
    <location>
        <begin position="134"/>
        <end position="161"/>
    </location>
</feature>
<evidence type="ECO:0000313" key="5">
    <source>
        <dbReference type="Proteomes" id="UP000590740"/>
    </source>
</evidence>
<dbReference type="Pfam" id="PF04888">
    <property type="entry name" value="SseC"/>
    <property type="match status" value="1"/>
</dbReference>
<organism evidence="4 5">
    <name type="scientific">Prosthecobacter vanneervenii</name>
    <dbReference type="NCBI Taxonomy" id="48466"/>
    <lineage>
        <taxon>Bacteria</taxon>
        <taxon>Pseudomonadati</taxon>
        <taxon>Verrucomicrobiota</taxon>
        <taxon>Verrucomicrobiia</taxon>
        <taxon>Verrucomicrobiales</taxon>
        <taxon>Verrucomicrobiaceae</taxon>
        <taxon>Prosthecobacter</taxon>
    </lineage>
</organism>
<dbReference type="Proteomes" id="UP000590740">
    <property type="component" value="Unassembled WGS sequence"/>
</dbReference>
<evidence type="ECO:0000256" key="1">
    <source>
        <dbReference type="SAM" id="Coils"/>
    </source>
</evidence>
<feature type="transmembrane region" description="Helical" evidence="2">
    <location>
        <begin position="167"/>
        <end position="189"/>
    </location>
</feature>
<comment type="caution">
    <text evidence="4">The sequence shown here is derived from an EMBL/GenBank/DDBJ whole genome shotgun (WGS) entry which is preliminary data.</text>
</comment>
<keyword evidence="2" id="KW-1133">Transmembrane helix</keyword>
<feature type="coiled-coil region" evidence="1">
    <location>
        <begin position="90"/>
        <end position="128"/>
    </location>
</feature>
<accession>A0A7W7Y898</accession>
<evidence type="ECO:0000259" key="3">
    <source>
        <dbReference type="Pfam" id="PF04888"/>
    </source>
</evidence>
<keyword evidence="2" id="KW-0472">Membrane</keyword>
<gene>
    <name evidence="4" type="ORF">HNQ65_000796</name>
</gene>